<evidence type="ECO:0000313" key="3">
    <source>
        <dbReference type="Proteomes" id="UP000005435"/>
    </source>
</evidence>
<gene>
    <name evidence="2" type="ordered locus">Clocl_2205</name>
</gene>
<evidence type="ECO:0000313" key="2">
    <source>
        <dbReference type="EMBL" id="AEV68797.1"/>
    </source>
</evidence>
<dbReference type="SUPFAM" id="SSF46785">
    <property type="entry name" value="Winged helix' DNA-binding domain"/>
    <property type="match status" value="1"/>
</dbReference>
<dbReference type="InterPro" id="IPR000944">
    <property type="entry name" value="Tscrpt_reg_Rrf2"/>
</dbReference>
<dbReference type="GO" id="GO:0003700">
    <property type="term" value="F:DNA-binding transcription factor activity"/>
    <property type="evidence" value="ECO:0007669"/>
    <property type="project" value="TreeGrafter"/>
</dbReference>
<protein>
    <submittedName>
        <fullName evidence="2">Rrf2 family protein, putative transcriptional regulator</fullName>
    </submittedName>
</protein>
<dbReference type="Pfam" id="PF02082">
    <property type="entry name" value="Rrf2"/>
    <property type="match status" value="1"/>
</dbReference>
<sequence>MKISTKGRYGLEALVDLAIHSSEGCVSLKSISERCGISEAYILQIFLILRRAGIVESVRGAQGGYMLAKSPSEITVGDVLTSLEGPLAPVACCTSTNENPLCERYGKCATVGFWKSVMKTLNEVADSITINDLVEYYRNNFFNKDYEIDYYI</sequence>
<dbReference type="PANTHER" id="PTHR33221:SF5">
    <property type="entry name" value="HTH-TYPE TRANSCRIPTIONAL REGULATOR ISCR"/>
    <property type="match status" value="1"/>
</dbReference>
<dbReference type="NCBIfam" id="TIGR00738">
    <property type="entry name" value="rrf2_super"/>
    <property type="match status" value="1"/>
</dbReference>
<dbReference type="Proteomes" id="UP000005435">
    <property type="component" value="Chromosome"/>
</dbReference>
<name>G8LXA6_ACECE</name>
<dbReference type="PROSITE" id="PS01332">
    <property type="entry name" value="HTH_RRF2_1"/>
    <property type="match status" value="1"/>
</dbReference>
<dbReference type="GO" id="GO:0003677">
    <property type="term" value="F:DNA binding"/>
    <property type="evidence" value="ECO:0007669"/>
    <property type="project" value="UniProtKB-KW"/>
</dbReference>
<dbReference type="InterPro" id="IPR036390">
    <property type="entry name" value="WH_DNA-bd_sf"/>
</dbReference>
<accession>G8LXA6</accession>
<reference evidence="2 3" key="2">
    <citation type="journal article" date="2012" name="Stand. Genomic Sci.">
        <title>Complete Genome Sequence of Clostridium clariflavum DSM 19732.</title>
        <authorList>
            <person name="Izquierdo J.A."/>
            <person name="Goodwin L."/>
            <person name="Davenport K.W."/>
            <person name="Teshima H."/>
            <person name="Bruce D."/>
            <person name="Detter C."/>
            <person name="Tapia R."/>
            <person name="Han S."/>
            <person name="Land M."/>
            <person name="Hauser L."/>
            <person name="Jeffries C.D."/>
            <person name="Han J."/>
            <person name="Pitluck S."/>
            <person name="Nolan M."/>
            <person name="Chen A."/>
            <person name="Huntemann M."/>
            <person name="Mavromatis K."/>
            <person name="Mikhailova N."/>
            <person name="Liolios K."/>
            <person name="Woyke T."/>
            <person name="Lynd L.R."/>
        </authorList>
    </citation>
    <scope>NUCLEOTIDE SEQUENCE [LARGE SCALE GENOMIC DNA]</scope>
    <source>
        <strain evidence="3">DSM 19732 / NBRC 101661 / EBR45</strain>
    </source>
</reference>
<dbReference type="HOGENOM" id="CLU_107144_0_1_9"/>
<dbReference type="GO" id="GO:0005829">
    <property type="term" value="C:cytosol"/>
    <property type="evidence" value="ECO:0007669"/>
    <property type="project" value="TreeGrafter"/>
</dbReference>
<dbReference type="OrthoDB" id="9808360at2"/>
<dbReference type="InterPro" id="IPR036388">
    <property type="entry name" value="WH-like_DNA-bd_sf"/>
</dbReference>
<proteinExistence type="predicted"/>
<keyword evidence="1" id="KW-0238">DNA-binding</keyword>
<keyword evidence="3" id="KW-1185">Reference proteome</keyword>
<dbReference type="PROSITE" id="PS51197">
    <property type="entry name" value="HTH_RRF2_2"/>
    <property type="match status" value="1"/>
</dbReference>
<evidence type="ECO:0000256" key="1">
    <source>
        <dbReference type="ARBA" id="ARBA00023125"/>
    </source>
</evidence>
<dbReference type="AlphaFoldDB" id="G8LXA6"/>
<reference evidence="3" key="1">
    <citation type="submission" date="2011-12" db="EMBL/GenBank/DDBJ databases">
        <title>Complete sequence of Clostridium clariflavum DSM 19732.</title>
        <authorList>
            <consortium name="US DOE Joint Genome Institute"/>
            <person name="Lucas S."/>
            <person name="Han J."/>
            <person name="Lapidus A."/>
            <person name="Cheng J.-F."/>
            <person name="Goodwin L."/>
            <person name="Pitluck S."/>
            <person name="Peters L."/>
            <person name="Teshima H."/>
            <person name="Detter J.C."/>
            <person name="Han C."/>
            <person name="Tapia R."/>
            <person name="Land M."/>
            <person name="Hauser L."/>
            <person name="Kyrpides N."/>
            <person name="Ivanova N."/>
            <person name="Pagani I."/>
            <person name="Kitzmiller T."/>
            <person name="Lynd L."/>
            <person name="Izquierdo J."/>
            <person name="Woyke T."/>
        </authorList>
    </citation>
    <scope>NUCLEOTIDE SEQUENCE [LARGE SCALE GENOMIC DNA]</scope>
    <source>
        <strain evidence="3">DSM 19732 / NBRC 101661 / EBR45</strain>
    </source>
</reference>
<dbReference type="InterPro" id="IPR030489">
    <property type="entry name" value="TR_Rrf2-type_CS"/>
</dbReference>
<dbReference type="EMBL" id="CP003065">
    <property type="protein sequence ID" value="AEV68797.1"/>
    <property type="molecule type" value="Genomic_DNA"/>
</dbReference>
<dbReference type="RefSeq" id="WP_014255376.1">
    <property type="nucleotide sequence ID" value="NC_016627.1"/>
</dbReference>
<dbReference type="eggNOG" id="COG1959">
    <property type="taxonomic scope" value="Bacteria"/>
</dbReference>
<dbReference type="Gene3D" id="1.10.10.10">
    <property type="entry name" value="Winged helix-like DNA-binding domain superfamily/Winged helix DNA-binding domain"/>
    <property type="match status" value="1"/>
</dbReference>
<dbReference type="KEGG" id="ccl:Clocl_2205"/>
<dbReference type="STRING" id="720554.Clocl_2205"/>
<organism evidence="2 3">
    <name type="scientific">Acetivibrio clariflavus (strain DSM 19732 / NBRC 101661 / EBR45)</name>
    <name type="common">Clostridium clariflavum</name>
    <dbReference type="NCBI Taxonomy" id="720554"/>
    <lineage>
        <taxon>Bacteria</taxon>
        <taxon>Bacillati</taxon>
        <taxon>Bacillota</taxon>
        <taxon>Clostridia</taxon>
        <taxon>Eubacteriales</taxon>
        <taxon>Oscillospiraceae</taxon>
        <taxon>Acetivibrio</taxon>
    </lineage>
</organism>
<dbReference type="PANTHER" id="PTHR33221">
    <property type="entry name" value="WINGED HELIX-TURN-HELIX TRANSCRIPTIONAL REGULATOR, RRF2 FAMILY"/>
    <property type="match status" value="1"/>
</dbReference>